<feature type="compositionally biased region" description="Gly residues" evidence="1">
    <location>
        <begin position="1"/>
        <end position="11"/>
    </location>
</feature>
<proteinExistence type="predicted"/>
<dbReference type="AlphaFoldDB" id="A0A1Y3BSX1"/>
<name>A0A1Y3BSX1_EURMA</name>
<feature type="compositionally biased region" description="Polar residues" evidence="1">
    <location>
        <begin position="42"/>
        <end position="51"/>
    </location>
</feature>
<comment type="caution">
    <text evidence="2">The sequence shown here is derived from an EMBL/GenBank/DDBJ whole genome shotgun (WGS) entry which is preliminary data.</text>
</comment>
<dbReference type="Proteomes" id="UP000194236">
    <property type="component" value="Unassembled WGS sequence"/>
</dbReference>
<feature type="compositionally biased region" description="Low complexity" evidence="1">
    <location>
        <begin position="12"/>
        <end position="38"/>
    </location>
</feature>
<gene>
    <name evidence="2" type="ORF">BLA29_002113</name>
</gene>
<feature type="region of interest" description="Disordered" evidence="1">
    <location>
        <begin position="1"/>
        <end position="81"/>
    </location>
</feature>
<evidence type="ECO:0000313" key="2">
    <source>
        <dbReference type="EMBL" id="OTF83872.1"/>
    </source>
</evidence>
<evidence type="ECO:0000313" key="3">
    <source>
        <dbReference type="Proteomes" id="UP000194236"/>
    </source>
</evidence>
<reference evidence="2 3" key="1">
    <citation type="submission" date="2017-03" db="EMBL/GenBank/DDBJ databases">
        <title>Genome Survey of Euroglyphus maynei.</title>
        <authorList>
            <person name="Arlian L.G."/>
            <person name="Morgan M.S."/>
            <person name="Rider S.D."/>
        </authorList>
    </citation>
    <scope>NUCLEOTIDE SEQUENCE [LARGE SCALE GENOMIC DNA]</scope>
    <source>
        <strain evidence="2">Arlian Lab</strain>
        <tissue evidence="2">Whole body</tissue>
    </source>
</reference>
<protein>
    <submittedName>
        <fullName evidence="2">Uncharacterized protein</fullName>
    </submittedName>
</protein>
<sequence length="81" mass="8186">MQNTGYGGYPATGGYYSNPAGQPPQGAAPNAAANAVPAYGTGTANPYGSSYPQPPTVPATVSDQYSSYTTTQPTYGKNGMN</sequence>
<organism evidence="2 3">
    <name type="scientific">Euroglyphus maynei</name>
    <name type="common">Mayne's house dust mite</name>
    <dbReference type="NCBI Taxonomy" id="6958"/>
    <lineage>
        <taxon>Eukaryota</taxon>
        <taxon>Metazoa</taxon>
        <taxon>Ecdysozoa</taxon>
        <taxon>Arthropoda</taxon>
        <taxon>Chelicerata</taxon>
        <taxon>Arachnida</taxon>
        <taxon>Acari</taxon>
        <taxon>Acariformes</taxon>
        <taxon>Sarcoptiformes</taxon>
        <taxon>Astigmata</taxon>
        <taxon>Psoroptidia</taxon>
        <taxon>Analgoidea</taxon>
        <taxon>Pyroglyphidae</taxon>
        <taxon>Pyroglyphinae</taxon>
        <taxon>Euroglyphus</taxon>
    </lineage>
</organism>
<evidence type="ECO:0000256" key="1">
    <source>
        <dbReference type="SAM" id="MobiDB-lite"/>
    </source>
</evidence>
<dbReference type="EMBL" id="MUJZ01001770">
    <property type="protein sequence ID" value="OTF83872.1"/>
    <property type="molecule type" value="Genomic_DNA"/>
</dbReference>
<keyword evidence="3" id="KW-1185">Reference proteome</keyword>
<feature type="compositionally biased region" description="Low complexity" evidence="1">
    <location>
        <begin position="60"/>
        <end position="75"/>
    </location>
</feature>
<accession>A0A1Y3BSX1</accession>